<dbReference type="EMBL" id="OV651818">
    <property type="protein sequence ID" value="CAH1112762.1"/>
    <property type="molecule type" value="Genomic_DNA"/>
</dbReference>
<evidence type="ECO:0000256" key="1">
    <source>
        <dbReference type="SAM" id="SignalP"/>
    </source>
</evidence>
<name>A0A9P0GJ52_9CUCU</name>
<keyword evidence="3" id="KW-1185">Reference proteome</keyword>
<proteinExistence type="predicted"/>
<evidence type="ECO:0000313" key="3">
    <source>
        <dbReference type="Proteomes" id="UP001153636"/>
    </source>
</evidence>
<gene>
    <name evidence="2" type="ORF">PSYICH_LOCUS12907</name>
</gene>
<dbReference type="Proteomes" id="UP001153636">
    <property type="component" value="Chromosome 6"/>
</dbReference>
<evidence type="ECO:0000313" key="2">
    <source>
        <dbReference type="EMBL" id="CAH1112762.1"/>
    </source>
</evidence>
<protein>
    <submittedName>
        <fullName evidence="2">Uncharacterized protein</fullName>
    </submittedName>
</protein>
<reference evidence="2" key="1">
    <citation type="submission" date="2022-01" db="EMBL/GenBank/DDBJ databases">
        <authorList>
            <person name="King R."/>
        </authorList>
    </citation>
    <scope>NUCLEOTIDE SEQUENCE</scope>
</reference>
<sequence>MQLFKCSILILFYVVSNAYSQNFEDKNDNNDKNHTFYYTTTREGTCIKIYYTGEAFYKVYCFEHLKTHNDTLGIITSKNDTILYKGYGRHSECFDIYKSKSKDKTSICLNVTKNNCIDDVTDEPRRSVKKIQEIPCKINQNFTFLAFHLGKLNAIFRCVTYSLETPNLSMSADKDDSIRVRYCFNRKIVPEGSKNDKLWDTGLKILDKFLKPKGTSLLNGSTTPAPSTS</sequence>
<dbReference type="AlphaFoldDB" id="A0A9P0GJ52"/>
<accession>A0A9P0GJ52</accession>
<dbReference type="OrthoDB" id="6758313at2759"/>
<feature type="chain" id="PRO_5040262490" evidence="1">
    <location>
        <begin position="21"/>
        <end position="229"/>
    </location>
</feature>
<organism evidence="2 3">
    <name type="scientific">Psylliodes chrysocephalus</name>
    <dbReference type="NCBI Taxonomy" id="3402493"/>
    <lineage>
        <taxon>Eukaryota</taxon>
        <taxon>Metazoa</taxon>
        <taxon>Ecdysozoa</taxon>
        <taxon>Arthropoda</taxon>
        <taxon>Hexapoda</taxon>
        <taxon>Insecta</taxon>
        <taxon>Pterygota</taxon>
        <taxon>Neoptera</taxon>
        <taxon>Endopterygota</taxon>
        <taxon>Coleoptera</taxon>
        <taxon>Polyphaga</taxon>
        <taxon>Cucujiformia</taxon>
        <taxon>Chrysomeloidea</taxon>
        <taxon>Chrysomelidae</taxon>
        <taxon>Galerucinae</taxon>
        <taxon>Alticini</taxon>
        <taxon>Psylliodes</taxon>
    </lineage>
</organism>
<keyword evidence="1" id="KW-0732">Signal</keyword>
<feature type="signal peptide" evidence="1">
    <location>
        <begin position="1"/>
        <end position="20"/>
    </location>
</feature>